<dbReference type="AlphaFoldDB" id="A0A150FB26"/>
<name>A0A150FB26_9BACI</name>
<dbReference type="RefSeq" id="WP_061520678.1">
    <property type="nucleotide sequence ID" value="NZ_JARLZY010000019.1"/>
</dbReference>
<gene>
    <name evidence="1" type="ORF">AXI58_10100</name>
</gene>
<evidence type="ECO:0000313" key="2">
    <source>
        <dbReference type="Proteomes" id="UP000075430"/>
    </source>
</evidence>
<keyword evidence="2" id="KW-1185">Reference proteome</keyword>
<dbReference type="Proteomes" id="UP000075430">
    <property type="component" value="Unassembled WGS sequence"/>
</dbReference>
<dbReference type="InterPro" id="IPR036388">
    <property type="entry name" value="WH-like_DNA-bd_sf"/>
</dbReference>
<dbReference type="EMBL" id="LSBA01000005">
    <property type="protein sequence ID" value="KXZ22334.1"/>
    <property type="molecule type" value="Genomic_DNA"/>
</dbReference>
<comment type="caution">
    <text evidence="1">The sequence shown here is derived from an EMBL/GenBank/DDBJ whole genome shotgun (WGS) entry which is preliminary data.</text>
</comment>
<dbReference type="Gene3D" id="1.10.10.10">
    <property type="entry name" value="Winged helix-like DNA-binding domain superfamily/Winged helix DNA-binding domain"/>
    <property type="match status" value="1"/>
</dbReference>
<evidence type="ECO:0000313" key="1">
    <source>
        <dbReference type="EMBL" id="KXZ22334.1"/>
    </source>
</evidence>
<sequence>MGNYFELITSNLNFDDLSILTFLSERGADIKVKAISKNEIKDIAIEAGTPLTEAALRKALYRLEALMFIKIVAGARSHKVMLTDYGYEALRYQLEGERV</sequence>
<dbReference type="STRING" id="1793963.AXI58_10100"/>
<organism evidence="1 2">
    <name type="scientific">Bacillus nakamurai</name>
    <dbReference type="NCBI Taxonomy" id="1793963"/>
    <lineage>
        <taxon>Bacteria</taxon>
        <taxon>Bacillati</taxon>
        <taxon>Bacillota</taxon>
        <taxon>Bacilli</taxon>
        <taxon>Bacillales</taxon>
        <taxon>Bacillaceae</taxon>
        <taxon>Bacillus</taxon>
    </lineage>
</organism>
<accession>A0A150FB26</accession>
<proteinExistence type="predicted"/>
<reference evidence="2" key="1">
    <citation type="submission" date="2016-02" db="EMBL/GenBank/DDBJ databases">
        <authorList>
            <person name="Dunlap C."/>
        </authorList>
    </citation>
    <scope>NUCLEOTIDE SEQUENCE [LARGE SCALE GENOMIC DNA]</scope>
    <source>
        <strain evidence="2">NRRL B-41092</strain>
    </source>
</reference>
<dbReference type="OrthoDB" id="2913298at2"/>
<protein>
    <submittedName>
        <fullName evidence="1">Uncharacterized protein</fullName>
    </submittedName>
</protein>